<sequence length="151" mass="16928">MKSQYPKFFSDLNKKTIIEEKGKLRSSPYFAIGRNSRSRKTRFGPRLGNLRLDSYTRYDSLRIDKTLALIPLNVTPLPVFNVGTGYEASLARVTLGHARASDRIQFMVLSNLCHTAVPHALVLGRVGTHSQYTRPWGKPCAVHGLDTLPCI</sequence>
<gene>
    <name evidence="1" type="ORF">EPI10_011204</name>
</gene>
<proteinExistence type="predicted"/>
<name>A0A5B6W770_9ROSI</name>
<dbReference type="Proteomes" id="UP000325315">
    <property type="component" value="Unassembled WGS sequence"/>
</dbReference>
<organism evidence="1 2">
    <name type="scientific">Gossypium australe</name>
    <dbReference type="NCBI Taxonomy" id="47621"/>
    <lineage>
        <taxon>Eukaryota</taxon>
        <taxon>Viridiplantae</taxon>
        <taxon>Streptophyta</taxon>
        <taxon>Embryophyta</taxon>
        <taxon>Tracheophyta</taxon>
        <taxon>Spermatophyta</taxon>
        <taxon>Magnoliopsida</taxon>
        <taxon>eudicotyledons</taxon>
        <taxon>Gunneridae</taxon>
        <taxon>Pentapetalae</taxon>
        <taxon>rosids</taxon>
        <taxon>malvids</taxon>
        <taxon>Malvales</taxon>
        <taxon>Malvaceae</taxon>
        <taxon>Malvoideae</taxon>
        <taxon>Gossypium</taxon>
    </lineage>
</organism>
<reference evidence="2" key="1">
    <citation type="journal article" date="2019" name="Plant Biotechnol. J.">
        <title>Genome sequencing of the Australian wild diploid species Gossypium australe highlights disease resistance and delayed gland morphogenesis.</title>
        <authorList>
            <person name="Cai Y."/>
            <person name="Cai X."/>
            <person name="Wang Q."/>
            <person name="Wang P."/>
            <person name="Zhang Y."/>
            <person name="Cai C."/>
            <person name="Xu Y."/>
            <person name="Wang K."/>
            <person name="Zhou Z."/>
            <person name="Wang C."/>
            <person name="Geng S."/>
            <person name="Li B."/>
            <person name="Dong Q."/>
            <person name="Hou Y."/>
            <person name="Wang H."/>
            <person name="Ai P."/>
            <person name="Liu Z."/>
            <person name="Yi F."/>
            <person name="Sun M."/>
            <person name="An G."/>
            <person name="Cheng J."/>
            <person name="Zhang Y."/>
            <person name="Shi Q."/>
            <person name="Xie Y."/>
            <person name="Shi X."/>
            <person name="Chang Y."/>
            <person name="Huang F."/>
            <person name="Chen Y."/>
            <person name="Hong S."/>
            <person name="Mi L."/>
            <person name="Sun Q."/>
            <person name="Zhang L."/>
            <person name="Zhou B."/>
            <person name="Peng R."/>
            <person name="Zhang X."/>
            <person name="Liu F."/>
        </authorList>
    </citation>
    <scope>NUCLEOTIDE SEQUENCE [LARGE SCALE GENOMIC DNA]</scope>
    <source>
        <strain evidence="2">cv. PA1801</strain>
    </source>
</reference>
<keyword evidence="2" id="KW-1185">Reference proteome</keyword>
<evidence type="ECO:0000313" key="1">
    <source>
        <dbReference type="EMBL" id="KAA3477306.1"/>
    </source>
</evidence>
<accession>A0A5B6W770</accession>
<comment type="caution">
    <text evidence="1">The sequence shown here is derived from an EMBL/GenBank/DDBJ whole genome shotgun (WGS) entry which is preliminary data.</text>
</comment>
<evidence type="ECO:0000313" key="2">
    <source>
        <dbReference type="Proteomes" id="UP000325315"/>
    </source>
</evidence>
<protein>
    <submittedName>
        <fullName evidence="1">Uncharacterized protein</fullName>
    </submittedName>
</protein>
<dbReference type="EMBL" id="SMMG02000004">
    <property type="protein sequence ID" value="KAA3477306.1"/>
    <property type="molecule type" value="Genomic_DNA"/>
</dbReference>
<dbReference type="AlphaFoldDB" id="A0A5B6W770"/>